<evidence type="ECO:0000313" key="2">
    <source>
        <dbReference type="EMBL" id="RAP75940.1"/>
    </source>
</evidence>
<feature type="domain" description="Polymerase beta nucleotidyltransferase" evidence="1">
    <location>
        <begin position="17"/>
        <end position="109"/>
    </location>
</feature>
<dbReference type="SUPFAM" id="SSF81301">
    <property type="entry name" value="Nucleotidyltransferase"/>
    <property type="match status" value="1"/>
</dbReference>
<organism evidence="2 3">
    <name type="scientific">Paenibacillus montanisoli</name>
    <dbReference type="NCBI Taxonomy" id="2081970"/>
    <lineage>
        <taxon>Bacteria</taxon>
        <taxon>Bacillati</taxon>
        <taxon>Bacillota</taxon>
        <taxon>Bacilli</taxon>
        <taxon>Bacillales</taxon>
        <taxon>Paenibacillaceae</taxon>
        <taxon>Paenibacillus</taxon>
    </lineage>
</organism>
<comment type="caution">
    <text evidence="2">The sequence shown here is derived from an EMBL/GenBank/DDBJ whole genome shotgun (WGS) entry which is preliminary data.</text>
</comment>
<name>A0A328TZY8_9BACL</name>
<dbReference type="EMBL" id="QLUW01000002">
    <property type="protein sequence ID" value="RAP75940.1"/>
    <property type="molecule type" value="Genomic_DNA"/>
</dbReference>
<dbReference type="InterPro" id="IPR041633">
    <property type="entry name" value="Polbeta"/>
</dbReference>
<gene>
    <name evidence="2" type="ORF">DL346_10955</name>
</gene>
<proteinExistence type="predicted"/>
<dbReference type="InterPro" id="IPR043519">
    <property type="entry name" value="NT_sf"/>
</dbReference>
<reference evidence="2 3" key="1">
    <citation type="submission" date="2018-06" db="EMBL/GenBank/DDBJ databases">
        <title>Paenibacillus montanisoli sp. nov., isolated from mountain area soil.</title>
        <authorList>
            <person name="Wu M."/>
        </authorList>
    </citation>
    <scope>NUCLEOTIDE SEQUENCE [LARGE SCALE GENOMIC DNA]</scope>
    <source>
        <strain evidence="2 3">RA17</strain>
    </source>
</reference>
<evidence type="ECO:0000259" key="1">
    <source>
        <dbReference type="Pfam" id="PF18765"/>
    </source>
</evidence>
<keyword evidence="3" id="KW-1185">Reference proteome</keyword>
<dbReference type="Proteomes" id="UP000249260">
    <property type="component" value="Unassembled WGS sequence"/>
</dbReference>
<accession>A0A328TZY8</accession>
<dbReference type="AlphaFoldDB" id="A0A328TZY8"/>
<sequence length="309" mass="36344">MNQAEVQEIFRSALDRITDKLRSDNKVIAAFVGGSLSYDQVWEKSDIDMTIVVDEDKRPYASFMLVENGICISANVTNRQNFKQNMERSLQTGFFHSYLYKSTMMFCHDAAIKDIYDRLRHVGERDLDIQLIQTASWALTSLEKAEKWIVVKRDPVYSFVWLMKTLEALAQIEVMLNLDIPTREVIQQALKYNPEFFRSMYSELIEAPKTIDGMTEAVRRADNYLAERHERLFKLVYDYLREENDIRSFSEMMQHLKNRYKMEDMLIVHGCEWLAQKGYIHRASSSLKLTPRSRIEVEELAYFDGKGFF</sequence>
<dbReference type="Gene3D" id="3.30.460.10">
    <property type="entry name" value="Beta Polymerase, domain 2"/>
    <property type="match status" value="1"/>
</dbReference>
<dbReference type="Pfam" id="PF18765">
    <property type="entry name" value="Polbeta"/>
    <property type="match status" value="1"/>
</dbReference>
<evidence type="ECO:0000313" key="3">
    <source>
        <dbReference type="Proteomes" id="UP000249260"/>
    </source>
</evidence>
<protein>
    <recommendedName>
        <fullName evidence="1">Polymerase beta nucleotidyltransferase domain-containing protein</fullName>
    </recommendedName>
</protein>